<keyword evidence="6" id="KW-1185">Reference proteome</keyword>
<reference evidence="5 6" key="1">
    <citation type="submission" date="2020-01" db="EMBL/GenBank/DDBJ databases">
        <authorList>
            <person name="Mishra B."/>
        </authorList>
    </citation>
    <scope>NUCLEOTIDE SEQUENCE [LARGE SCALE GENOMIC DNA]</scope>
</reference>
<proteinExistence type="predicted"/>
<gene>
    <name evidence="5" type="ORF">MERR_LOCUS40531</name>
    <name evidence="4" type="ORF">MERR_LOCUS548</name>
</gene>
<dbReference type="EMBL" id="CACVBM020000036">
    <property type="protein sequence ID" value="CAA7013314.1"/>
    <property type="molecule type" value="Genomic_DNA"/>
</dbReference>
<organism evidence="5 6">
    <name type="scientific">Microthlaspi erraticum</name>
    <dbReference type="NCBI Taxonomy" id="1685480"/>
    <lineage>
        <taxon>Eukaryota</taxon>
        <taxon>Viridiplantae</taxon>
        <taxon>Streptophyta</taxon>
        <taxon>Embryophyta</taxon>
        <taxon>Tracheophyta</taxon>
        <taxon>Spermatophyta</taxon>
        <taxon>Magnoliopsida</taxon>
        <taxon>eudicotyledons</taxon>
        <taxon>Gunneridae</taxon>
        <taxon>Pentapetalae</taxon>
        <taxon>rosids</taxon>
        <taxon>malvids</taxon>
        <taxon>Brassicales</taxon>
        <taxon>Brassicaceae</taxon>
        <taxon>Coluteocarpeae</taxon>
        <taxon>Microthlaspi</taxon>
    </lineage>
</organism>
<sequence>MQVELYAEYDTKMLLPFLRGSQHYKLEKAYELCVKKDLLREQVFILGRMGNAKQAPAVIINKLRDI</sequence>
<keyword evidence="1" id="KW-0813">Transport</keyword>
<dbReference type="InterPro" id="IPR045111">
    <property type="entry name" value="Vps41/Vps8"/>
</dbReference>
<evidence type="ECO:0000256" key="2">
    <source>
        <dbReference type="ARBA" id="ARBA00022927"/>
    </source>
</evidence>
<evidence type="ECO:0000313" key="4">
    <source>
        <dbReference type="EMBL" id="CAA7013314.1"/>
    </source>
</evidence>
<keyword evidence="2" id="KW-0653">Protein transport</keyword>
<dbReference type="AlphaFoldDB" id="A0A6D2KJB7"/>
<name>A0A6D2KJB7_9BRAS</name>
<dbReference type="GO" id="GO:0005770">
    <property type="term" value="C:late endosome"/>
    <property type="evidence" value="ECO:0007669"/>
    <property type="project" value="TreeGrafter"/>
</dbReference>
<dbReference type="Proteomes" id="UP000467841">
    <property type="component" value="Unassembled WGS sequence"/>
</dbReference>
<feature type="repeat" description="CHCR" evidence="3">
    <location>
        <begin position="1"/>
        <end position="66"/>
    </location>
</feature>
<dbReference type="GO" id="GO:0034058">
    <property type="term" value="P:endosomal vesicle fusion"/>
    <property type="evidence" value="ECO:0007669"/>
    <property type="project" value="TreeGrafter"/>
</dbReference>
<protein>
    <submittedName>
        <fullName evidence="5">Uncharacterized protein</fullName>
    </submittedName>
</protein>
<dbReference type="GO" id="GO:0016236">
    <property type="term" value="P:macroautophagy"/>
    <property type="evidence" value="ECO:0007669"/>
    <property type="project" value="TreeGrafter"/>
</dbReference>
<dbReference type="PANTHER" id="PTHR12616">
    <property type="entry name" value="VACUOLAR PROTEIN SORTING VPS41"/>
    <property type="match status" value="1"/>
</dbReference>
<dbReference type="EMBL" id="CACVBM020001529">
    <property type="protein sequence ID" value="CAA7053295.1"/>
    <property type="molecule type" value="Genomic_DNA"/>
</dbReference>
<dbReference type="InterPro" id="IPR000547">
    <property type="entry name" value="Clathrin_H-chain/VPS_repeat"/>
</dbReference>
<dbReference type="Pfam" id="PF23556">
    <property type="entry name" value="TPR_Vps41"/>
    <property type="match status" value="1"/>
</dbReference>
<dbReference type="PROSITE" id="PS50236">
    <property type="entry name" value="CHCR"/>
    <property type="match status" value="1"/>
</dbReference>
<evidence type="ECO:0000313" key="6">
    <source>
        <dbReference type="Proteomes" id="UP000467841"/>
    </source>
</evidence>
<accession>A0A6D2KJB7</accession>
<evidence type="ECO:0000256" key="1">
    <source>
        <dbReference type="ARBA" id="ARBA00022448"/>
    </source>
</evidence>
<dbReference type="GO" id="GO:0006623">
    <property type="term" value="P:protein targeting to vacuole"/>
    <property type="evidence" value="ECO:0007669"/>
    <property type="project" value="InterPro"/>
</dbReference>
<dbReference type="PANTHER" id="PTHR12616:SF1">
    <property type="entry name" value="VACUOLAR PROTEIN SORTING-ASSOCIATED PROTEIN 41 HOMOLOG"/>
    <property type="match status" value="1"/>
</dbReference>
<dbReference type="OrthoDB" id="244107at2759"/>
<dbReference type="GO" id="GO:0009267">
    <property type="term" value="P:cellular response to starvation"/>
    <property type="evidence" value="ECO:0007669"/>
    <property type="project" value="TreeGrafter"/>
</dbReference>
<evidence type="ECO:0000313" key="5">
    <source>
        <dbReference type="EMBL" id="CAA7053295.1"/>
    </source>
</evidence>
<dbReference type="GO" id="GO:0030897">
    <property type="term" value="C:HOPS complex"/>
    <property type="evidence" value="ECO:0007669"/>
    <property type="project" value="TreeGrafter"/>
</dbReference>
<evidence type="ECO:0000256" key="3">
    <source>
        <dbReference type="PROSITE-ProRule" id="PRU01006"/>
    </source>
</evidence>